<dbReference type="CDD" id="cd03216">
    <property type="entry name" value="ABC_Carb_Monos_I"/>
    <property type="match status" value="1"/>
</dbReference>
<comment type="caution">
    <text evidence="4">The sequence shown here is derived from an EMBL/GenBank/DDBJ whole genome shotgun (WGS) entry which is preliminary data.</text>
</comment>
<name>A0A2N9VYD3_9HYPH</name>
<dbReference type="SUPFAM" id="SSF52540">
    <property type="entry name" value="P-loop containing nucleoside triphosphate hydrolases"/>
    <property type="match status" value="1"/>
</dbReference>
<dbReference type="InterPro" id="IPR003593">
    <property type="entry name" value="AAA+_ATPase"/>
</dbReference>
<dbReference type="GO" id="GO:0016887">
    <property type="term" value="F:ATP hydrolysis activity"/>
    <property type="evidence" value="ECO:0007669"/>
    <property type="project" value="InterPro"/>
</dbReference>
<evidence type="ECO:0000256" key="1">
    <source>
        <dbReference type="ARBA" id="ARBA00022741"/>
    </source>
</evidence>
<feature type="domain" description="ABC transporter" evidence="3">
    <location>
        <begin position="10"/>
        <end position="252"/>
    </location>
</feature>
<accession>A0A2N9VYD3</accession>
<evidence type="ECO:0000256" key="2">
    <source>
        <dbReference type="ARBA" id="ARBA00022840"/>
    </source>
</evidence>
<dbReference type="AlphaFoldDB" id="A0A2N9VYD3"/>
<dbReference type="PANTHER" id="PTHR43790">
    <property type="entry name" value="CARBOHYDRATE TRANSPORT ATP-BINDING PROTEIN MG119-RELATED"/>
    <property type="match status" value="1"/>
</dbReference>
<protein>
    <recommendedName>
        <fullName evidence="3">ABC transporter domain-containing protein</fullName>
    </recommendedName>
</protein>
<proteinExistence type="predicted"/>
<keyword evidence="1" id="KW-0547">Nucleotide-binding</keyword>
<dbReference type="PROSITE" id="PS50893">
    <property type="entry name" value="ABC_TRANSPORTER_2"/>
    <property type="match status" value="1"/>
</dbReference>
<sequence>MTKDSFSPLLELKEITKSFGRVHSLRGVNMDVKPGEVLGLLGDNGAGKSTLIKVFAGVHQPTSGQIIWQGQQTSLESPREAMAKGISVVYQDLGIIPLLSIYRNFFLGREEEVSVKLPGLMLLKKRQMREIARKSLSQLGIHITDVDLTVARLSGGERQSIAIARAVHFQSKLLILDEPTAALSLKETAKVLAYIQEAKRQGVSVVFITHNISHAYEVCDRFTVLYHGKVAETTSREDVSEQELANLINTGTRASRRLVV</sequence>
<dbReference type="RefSeq" id="WP_100002969.1">
    <property type="nucleotide sequence ID" value="NZ_CP017943.1"/>
</dbReference>
<evidence type="ECO:0000313" key="5">
    <source>
        <dbReference type="Proteomes" id="UP000232163"/>
    </source>
</evidence>
<keyword evidence="2" id="KW-0067">ATP-binding</keyword>
<dbReference type="OrthoDB" id="9805029at2"/>
<dbReference type="PANTHER" id="PTHR43790:SF8">
    <property type="entry name" value="SUGAR ABC TRANSPORTER ATP-BINDING PROTEIN"/>
    <property type="match status" value="1"/>
</dbReference>
<reference evidence="5" key="1">
    <citation type="journal article" date="2017" name="Int J Environ Stud">
        <title>Does the Miocene-Pliocene relict legume Oxytropis triphylla form nitrogen-fixing nodules with a combination of bacterial strains?</title>
        <authorList>
            <person name="Safronova V."/>
            <person name="Belimov A."/>
            <person name="Sazanova A."/>
            <person name="Kuznetsova I."/>
            <person name="Popova J."/>
            <person name="Andronov E."/>
            <person name="Verkhozina A."/>
            <person name="Tikhonovich I."/>
        </authorList>
    </citation>
    <scope>NUCLEOTIDE SEQUENCE [LARGE SCALE GENOMIC DNA]</scope>
    <source>
        <strain evidence="5">Tri-38</strain>
    </source>
</reference>
<dbReference type="InterPro" id="IPR003439">
    <property type="entry name" value="ABC_transporter-like_ATP-bd"/>
</dbReference>
<organism evidence="4 5">
    <name type="scientific">Phyllobacterium zundukense</name>
    <dbReference type="NCBI Taxonomy" id="1867719"/>
    <lineage>
        <taxon>Bacteria</taxon>
        <taxon>Pseudomonadati</taxon>
        <taxon>Pseudomonadota</taxon>
        <taxon>Alphaproteobacteria</taxon>
        <taxon>Hyphomicrobiales</taxon>
        <taxon>Phyllobacteriaceae</taxon>
        <taxon>Phyllobacterium</taxon>
    </lineage>
</organism>
<keyword evidence="5" id="KW-1185">Reference proteome</keyword>
<dbReference type="Gene3D" id="3.40.50.300">
    <property type="entry name" value="P-loop containing nucleotide triphosphate hydrolases"/>
    <property type="match status" value="1"/>
</dbReference>
<evidence type="ECO:0000259" key="3">
    <source>
        <dbReference type="PROSITE" id="PS50893"/>
    </source>
</evidence>
<dbReference type="InterPro" id="IPR027417">
    <property type="entry name" value="P-loop_NTPase"/>
</dbReference>
<dbReference type="SMART" id="SM00382">
    <property type="entry name" value="AAA"/>
    <property type="match status" value="1"/>
</dbReference>
<dbReference type="InterPro" id="IPR050107">
    <property type="entry name" value="ABC_carbohydrate_import_ATPase"/>
</dbReference>
<evidence type="ECO:0000313" key="4">
    <source>
        <dbReference type="EMBL" id="PIO44501.1"/>
    </source>
</evidence>
<dbReference type="GO" id="GO:0005524">
    <property type="term" value="F:ATP binding"/>
    <property type="evidence" value="ECO:0007669"/>
    <property type="project" value="UniProtKB-KW"/>
</dbReference>
<gene>
    <name evidence="4" type="ORF">B5P45_11510</name>
</gene>
<dbReference type="EMBL" id="MZMT01000028">
    <property type="protein sequence ID" value="PIO44501.1"/>
    <property type="molecule type" value="Genomic_DNA"/>
</dbReference>
<dbReference type="Pfam" id="PF00005">
    <property type="entry name" value="ABC_tran"/>
    <property type="match status" value="1"/>
</dbReference>
<dbReference type="KEGG" id="pht:BLM14_25380"/>
<dbReference type="Proteomes" id="UP000232163">
    <property type="component" value="Unassembled WGS sequence"/>
</dbReference>